<feature type="transmembrane region" description="Helical" evidence="1">
    <location>
        <begin position="167"/>
        <end position="187"/>
    </location>
</feature>
<feature type="transmembrane region" description="Helical" evidence="1">
    <location>
        <begin position="252"/>
        <end position="274"/>
    </location>
</feature>
<dbReference type="InterPro" id="IPR002798">
    <property type="entry name" value="SpoIIM-like"/>
</dbReference>
<protein>
    <submittedName>
        <fullName evidence="2">Putative membrane protein SpoIIM required for sporulation</fullName>
    </submittedName>
</protein>
<dbReference type="PANTHER" id="PTHR35337:SF1">
    <property type="entry name" value="SLR1478 PROTEIN"/>
    <property type="match status" value="1"/>
</dbReference>
<keyword evidence="1" id="KW-0812">Transmembrane</keyword>
<proteinExistence type="predicted"/>
<evidence type="ECO:0000313" key="3">
    <source>
        <dbReference type="Proteomes" id="UP000321617"/>
    </source>
</evidence>
<feature type="transmembrane region" description="Helical" evidence="1">
    <location>
        <begin position="286"/>
        <end position="304"/>
    </location>
</feature>
<dbReference type="Pfam" id="PF01944">
    <property type="entry name" value="SpoIIM"/>
    <property type="match status" value="1"/>
</dbReference>
<accession>A0A562V4I1</accession>
<dbReference type="Proteomes" id="UP000321617">
    <property type="component" value="Unassembled WGS sequence"/>
</dbReference>
<feature type="transmembrane region" description="Helical" evidence="1">
    <location>
        <begin position="100"/>
        <end position="122"/>
    </location>
</feature>
<dbReference type="PANTHER" id="PTHR35337">
    <property type="entry name" value="SLR1478 PROTEIN"/>
    <property type="match status" value="1"/>
</dbReference>
<comment type="caution">
    <text evidence="2">The sequence shown here is derived from an EMBL/GenBank/DDBJ whole genome shotgun (WGS) entry which is preliminary data.</text>
</comment>
<gene>
    <name evidence="2" type="ORF">LX16_3565</name>
</gene>
<sequence length="328" mass="35343">MDLDAYVAEHDGEWRRLEQLSRTGRLAPAETDEMLMLYQRASTHLSVVRSRMPDPLVVARLSGLVLMARSSITGTGDLARRRFLRFFTHTFPLACYQARYWWAGTAFGFVVVVAVLIGYVAANPQVQAQLWSPQEIQSLVNHSFADYYSEYRNENFALRVWTNNAQIAAIALVGGALILPTLWVLWQNALNLGLTGGVMVGNGRADLFFGLIAPHGLLELGAVLLAAAVGLRIGWSWIVPAAGYSRSRSLAAAGRSGIMVALGLVAVLAVAGLIEGFVTPNLPGLVAIPIGAFALSGFLVYVVMRGRAAIAEGYDADPDAERRAVGSG</sequence>
<feature type="transmembrane region" description="Helical" evidence="1">
    <location>
        <begin position="207"/>
        <end position="231"/>
    </location>
</feature>
<keyword evidence="1" id="KW-0472">Membrane</keyword>
<organism evidence="2 3">
    <name type="scientific">Stackebrandtia albiflava</name>
    <dbReference type="NCBI Taxonomy" id="406432"/>
    <lineage>
        <taxon>Bacteria</taxon>
        <taxon>Bacillati</taxon>
        <taxon>Actinomycetota</taxon>
        <taxon>Actinomycetes</taxon>
        <taxon>Glycomycetales</taxon>
        <taxon>Glycomycetaceae</taxon>
        <taxon>Stackebrandtia</taxon>
    </lineage>
</organism>
<evidence type="ECO:0000256" key="1">
    <source>
        <dbReference type="SAM" id="Phobius"/>
    </source>
</evidence>
<dbReference type="AlphaFoldDB" id="A0A562V4I1"/>
<evidence type="ECO:0000313" key="2">
    <source>
        <dbReference type="EMBL" id="TWJ12801.1"/>
    </source>
</evidence>
<keyword evidence="1" id="KW-1133">Transmembrane helix</keyword>
<dbReference type="RefSeq" id="WP_147140187.1">
    <property type="nucleotide sequence ID" value="NZ_BAABIJ010000002.1"/>
</dbReference>
<dbReference type="EMBL" id="VLLL01000006">
    <property type="protein sequence ID" value="TWJ12801.1"/>
    <property type="molecule type" value="Genomic_DNA"/>
</dbReference>
<dbReference type="OrthoDB" id="5243448at2"/>
<reference evidence="2 3" key="1">
    <citation type="journal article" date="2013" name="Stand. Genomic Sci.">
        <title>Genomic Encyclopedia of Type Strains, Phase I: The one thousand microbial genomes (KMG-I) project.</title>
        <authorList>
            <person name="Kyrpides N.C."/>
            <person name="Woyke T."/>
            <person name="Eisen J.A."/>
            <person name="Garrity G."/>
            <person name="Lilburn T.G."/>
            <person name="Beck B.J."/>
            <person name="Whitman W.B."/>
            <person name="Hugenholtz P."/>
            <person name="Klenk H.P."/>
        </authorList>
    </citation>
    <scope>NUCLEOTIDE SEQUENCE [LARGE SCALE GENOMIC DNA]</scope>
    <source>
        <strain evidence="2 3">DSM 45044</strain>
    </source>
</reference>
<name>A0A562V4I1_9ACTN</name>
<keyword evidence="3" id="KW-1185">Reference proteome</keyword>